<accession>A0ABT5S9B5</accession>
<protein>
    <submittedName>
        <fullName evidence="2">Nuclear transport factor 2 family protein</fullName>
    </submittedName>
</protein>
<comment type="caution">
    <text evidence="2">The sequence shown here is derived from an EMBL/GenBank/DDBJ whole genome shotgun (WGS) entry which is preliminary data.</text>
</comment>
<evidence type="ECO:0000256" key="1">
    <source>
        <dbReference type="SAM" id="SignalP"/>
    </source>
</evidence>
<dbReference type="RefSeq" id="WP_274270330.1">
    <property type="nucleotide sequence ID" value="NZ_JAOSLC020000003.1"/>
</dbReference>
<feature type="chain" id="PRO_5046941279" evidence="1">
    <location>
        <begin position="19"/>
        <end position="421"/>
    </location>
</feature>
<keyword evidence="3" id="KW-1185">Reference proteome</keyword>
<reference evidence="2" key="1">
    <citation type="submission" date="2023-02" db="EMBL/GenBank/DDBJ databases">
        <title>Polaribacter ponticola sp. nov., isolated from seawater.</title>
        <authorList>
            <person name="Baek J.H."/>
            <person name="Kim J.M."/>
            <person name="Choi D.G."/>
            <person name="Jeon C.O."/>
        </authorList>
    </citation>
    <scope>NUCLEOTIDE SEQUENCE</scope>
    <source>
        <strain evidence="2">MSW5</strain>
    </source>
</reference>
<dbReference type="InterPro" id="IPR032710">
    <property type="entry name" value="NTF2-like_dom_sf"/>
</dbReference>
<sequence>MKAFKLIILLLISTSTLAQSTINTKYFRHLRYNHVSPFLNLAGTYPLDKLKADATSHYIFKYDNNERIIEIINNHYHTEKQHPLASLGVYKVKIDYNNNKETRTFFDKNGKRIVNDRNVLKEVYSFNIKGFKNKMQFFNLDDKPMESNWGIAEYSWSKHKKLIIEKRYNLKKETVSLSPYFKFGTTGILLNKKGFPKAHYNLNDKLQVVVNDKGTASYQDIYDVMGNHVTYSYHNEKGNLVTNQWGFAYGEKEYDSIGNQIGLVQFDTNKKRIRGRKVPTNIKIELASRATKADSTEIKRISLGYLIALQDLKPSLMKEVMNDSLNKITIGWDRNSRKEFARAISKKRMIENATSWNKSNTKFPVKPNNQVKILDIYNRIANVRLVSDNWVEYLQLIKLDGKWSIINLLWQHKDIGMYPKE</sequence>
<dbReference type="SUPFAM" id="SSF54427">
    <property type="entry name" value="NTF2-like"/>
    <property type="match status" value="1"/>
</dbReference>
<evidence type="ECO:0000313" key="2">
    <source>
        <dbReference type="EMBL" id="MDD7914419.1"/>
    </source>
</evidence>
<dbReference type="Gene3D" id="3.10.450.50">
    <property type="match status" value="1"/>
</dbReference>
<proteinExistence type="predicted"/>
<organism evidence="2 3">
    <name type="scientific">Polaribacter ponticola</name>
    <dbReference type="NCBI Taxonomy" id="2978475"/>
    <lineage>
        <taxon>Bacteria</taxon>
        <taxon>Pseudomonadati</taxon>
        <taxon>Bacteroidota</taxon>
        <taxon>Flavobacteriia</taxon>
        <taxon>Flavobacteriales</taxon>
        <taxon>Flavobacteriaceae</taxon>
    </lineage>
</organism>
<keyword evidence="1" id="KW-0732">Signal</keyword>
<dbReference type="EMBL" id="JAOSLC020000003">
    <property type="protein sequence ID" value="MDD7914419.1"/>
    <property type="molecule type" value="Genomic_DNA"/>
</dbReference>
<dbReference type="Proteomes" id="UP001151478">
    <property type="component" value="Unassembled WGS sequence"/>
</dbReference>
<name>A0ABT5S9B5_9FLAO</name>
<evidence type="ECO:0000313" key="3">
    <source>
        <dbReference type="Proteomes" id="UP001151478"/>
    </source>
</evidence>
<gene>
    <name evidence="2" type="ORF">N5A56_008310</name>
</gene>
<feature type="signal peptide" evidence="1">
    <location>
        <begin position="1"/>
        <end position="18"/>
    </location>
</feature>